<dbReference type="Gene3D" id="1.10.8.730">
    <property type="match status" value="1"/>
</dbReference>
<dbReference type="InterPro" id="IPR051162">
    <property type="entry name" value="T4SS_component"/>
</dbReference>
<dbReference type="NCBIfam" id="NF045971">
    <property type="entry name" value="conju_CD1110"/>
    <property type="match status" value="1"/>
</dbReference>
<dbReference type="SUPFAM" id="SSF52540">
    <property type="entry name" value="P-loop containing nucleoside triphosphate hydrolases"/>
    <property type="match status" value="1"/>
</dbReference>
<dbReference type="Proteomes" id="UP000261052">
    <property type="component" value="Unassembled WGS sequence"/>
</dbReference>
<proteinExistence type="predicted"/>
<dbReference type="PANTHER" id="PTHR30121">
    <property type="entry name" value="UNCHARACTERIZED PROTEIN YJGR-RELATED"/>
    <property type="match status" value="1"/>
</dbReference>
<dbReference type="EMBL" id="QSQP01000010">
    <property type="protein sequence ID" value="RGK42615.1"/>
    <property type="molecule type" value="Genomic_DNA"/>
</dbReference>
<comment type="caution">
    <text evidence="3">The sequence shown here is derived from an EMBL/GenBank/DDBJ whole genome shotgun (WGS) entry which is preliminary data.</text>
</comment>
<feature type="domain" description="TraG P-loop" evidence="2">
    <location>
        <begin position="446"/>
        <end position="753"/>
    </location>
</feature>
<evidence type="ECO:0000313" key="4">
    <source>
        <dbReference type="Proteomes" id="UP000261052"/>
    </source>
</evidence>
<accession>A0A3E4LZD5</accession>
<dbReference type="Gene3D" id="3.40.50.300">
    <property type="entry name" value="P-loop containing nucleotide triphosphate hydrolases"/>
    <property type="match status" value="1"/>
</dbReference>
<dbReference type="InterPro" id="IPR027417">
    <property type="entry name" value="P-loop_NTPase"/>
</dbReference>
<dbReference type="PANTHER" id="PTHR30121:SF6">
    <property type="entry name" value="SLR6007 PROTEIN"/>
    <property type="match status" value="1"/>
</dbReference>
<sequence length="839" mass="95647">MAKLDANSAFNKCRALSQPVVKLPRNVKQSLCIDRAYSSGNFKIEPMNGEAMYDQCYIFEDINYVNKDTSKKNTTLIEIVELLKSLDGPFKITIANEQKELDSFIDEIFNPVNEKRYPMIADGIGQWINQKIDEGTRDIRKTMMLTVTCRAHSVEEADAYFSTIDTTLQNIFRLLKSRIYKMSANERMLLLSRMLRAGDECILPENIGPDDSGWKNQILPNSIESDIDYLKIDNKKYVTVLCGMDYGSSLQEDKVIHSLSDVLFPTYITIDMQKVPKRVVKDRLENAHANNERVISQERTRNYNNKQFGAPTSYNLQTKKDHLESDMDQLSQNDEEGVYVGLLVMVYADSLEELTERADILIQKAKGCDYRLSVYNHQQLKALNTVLPIGGRQVNHMRFFYTSSAVAFQPFYAGDVHERGGTVLGINRTTKHLIVGNRKLLPAPHGFIVAHTGAGKSFLIKETEISQTLLFTDDDVIVLDPNNEQKEFISAQPGGMYFDLTPQSEIYMNPYEIPEHVENGSTNVRNMFIADMTDYSTSFCVTVMTNITVTRIHMNYIGRAVRKMYEDYFNAPNARAKRKIYPTLTRLRELIKAQLETAEFEEDKRLIMDIVDSLEDYTTGVYDMFAHETNLTMNSRLIGFGLKNISDKLWQPCMLTIMHFLAMRIDTNQKTKQALHLIVDEAQVLCEQETTASQLLYAIETYRKVGAIVTLIAQNLTHVIENPALRDMFSNCPFKCFLDQGGLDAANLAKIQELSPTEFRALEENSVGSGVLVWRGNVYLFDATMNKDNPLFEQFDTDFHSKAKQEADMKKSDSEKQKDVPDSGTLQWEDLSDAIGFLE</sequence>
<gene>
    <name evidence="3" type="ORF">DXD13_09475</name>
</gene>
<reference evidence="3 4" key="1">
    <citation type="submission" date="2018-08" db="EMBL/GenBank/DDBJ databases">
        <title>A genome reference for cultivated species of the human gut microbiota.</title>
        <authorList>
            <person name="Zou Y."/>
            <person name="Xue W."/>
            <person name="Luo G."/>
        </authorList>
    </citation>
    <scope>NUCLEOTIDE SEQUENCE [LARGE SCALE GENOMIC DNA]</scope>
    <source>
        <strain evidence="3 4">TF11-15AC</strain>
    </source>
</reference>
<dbReference type="InterPro" id="IPR043964">
    <property type="entry name" value="P-loop_TraG"/>
</dbReference>
<dbReference type="RefSeq" id="WP_117686169.1">
    <property type="nucleotide sequence ID" value="NZ_QSQP01000010.1"/>
</dbReference>
<evidence type="ECO:0000313" key="3">
    <source>
        <dbReference type="EMBL" id="RGK42615.1"/>
    </source>
</evidence>
<organism evidence="3 4">
    <name type="scientific">Agathobacter rectalis</name>
    <dbReference type="NCBI Taxonomy" id="39491"/>
    <lineage>
        <taxon>Bacteria</taxon>
        <taxon>Bacillati</taxon>
        <taxon>Bacillota</taxon>
        <taxon>Clostridia</taxon>
        <taxon>Lachnospirales</taxon>
        <taxon>Lachnospiraceae</taxon>
        <taxon>Agathobacter</taxon>
    </lineage>
</organism>
<name>A0A3E4LZD5_9FIRM</name>
<feature type="region of interest" description="Disordered" evidence="1">
    <location>
        <begin position="803"/>
        <end position="826"/>
    </location>
</feature>
<evidence type="ECO:0000256" key="1">
    <source>
        <dbReference type="SAM" id="MobiDB-lite"/>
    </source>
</evidence>
<dbReference type="AlphaFoldDB" id="A0A3E4LZD5"/>
<evidence type="ECO:0000259" key="2">
    <source>
        <dbReference type="Pfam" id="PF19044"/>
    </source>
</evidence>
<protein>
    <recommendedName>
        <fullName evidence="2">TraG P-loop domain-containing protein</fullName>
    </recommendedName>
</protein>
<feature type="compositionally biased region" description="Basic and acidic residues" evidence="1">
    <location>
        <begin position="803"/>
        <end position="821"/>
    </location>
</feature>
<dbReference type="Pfam" id="PF19044">
    <property type="entry name" value="P-loop_TraG"/>
    <property type="match status" value="1"/>
</dbReference>